<name>A0ABV0QNI1_9TELE</name>
<gene>
    <name evidence="2" type="ORF">XENOCAPTIV_028820</name>
</gene>
<accession>A0ABV0QNI1</accession>
<feature type="region of interest" description="Disordered" evidence="1">
    <location>
        <begin position="33"/>
        <end position="53"/>
    </location>
</feature>
<dbReference type="EMBL" id="JAHRIN010017609">
    <property type="protein sequence ID" value="MEQ2197400.1"/>
    <property type="molecule type" value="Genomic_DNA"/>
</dbReference>
<evidence type="ECO:0000313" key="3">
    <source>
        <dbReference type="Proteomes" id="UP001434883"/>
    </source>
</evidence>
<organism evidence="2 3">
    <name type="scientific">Xenoophorus captivus</name>
    <dbReference type="NCBI Taxonomy" id="1517983"/>
    <lineage>
        <taxon>Eukaryota</taxon>
        <taxon>Metazoa</taxon>
        <taxon>Chordata</taxon>
        <taxon>Craniata</taxon>
        <taxon>Vertebrata</taxon>
        <taxon>Euteleostomi</taxon>
        <taxon>Actinopterygii</taxon>
        <taxon>Neopterygii</taxon>
        <taxon>Teleostei</taxon>
        <taxon>Neoteleostei</taxon>
        <taxon>Acanthomorphata</taxon>
        <taxon>Ovalentaria</taxon>
        <taxon>Atherinomorphae</taxon>
        <taxon>Cyprinodontiformes</taxon>
        <taxon>Goodeidae</taxon>
        <taxon>Xenoophorus</taxon>
    </lineage>
</organism>
<comment type="caution">
    <text evidence="2">The sequence shown here is derived from an EMBL/GenBank/DDBJ whole genome shotgun (WGS) entry which is preliminary data.</text>
</comment>
<dbReference type="InterPro" id="IPR044840">
    <property type="entry name" value="Nup188"/>
</dbReference>
<keyword evidence="3" id="KW-1185">Reference proteome</keyword>
<proteinExistence type="predicted"/>
<reference evidence="2 3" key="1">
    <citation type="submission" date="2021-06" db="EMBL/GenBank/DDBJ databases">
        <authorList>
            <person name="Palmer J.M."/>
        </authorList>
    </citation>
    <scope>NUCLEOTIDE SEQUENCE [LARGE SCALE GENOMIC DNA]</scope>
    <source>
        <strain evidence="2 3">XC_2019</strain>
        <tissue evidence="2">Muscle</tissue>
    </source>
</reference>
<dbReference type="PANTHER" id="PTHR31431">
    <property type="entry name" value="NUCLEOPORIN NUP188 HOMOLOG"/>
    <property type="match status" value="1"/>
</dbReference>
<evidence type="ECO:0000313" key="2">
    <source>
        <dbReference type="EMBL" id="MEQ2197400.1"/>
    </source>
</evidence>
<feature type="non-terminal residue" evidence="2">
    <location>
        <position position="1"/>
    </location>
</feature>
<dbReference type="Proteomes" id="UP001434883">
    <property type="component" value="Unassembled WGS sequence"/>
</dbReference>
<protein>
    <submittedName>
        <fullName evidence="2">Uncharacterized protein</fullName>
    </submittedName>
</protein>
<evidence type="ECO:0000256" key="1">
    <source>
        <dbReference type="SAM" id="MobiDB-lite"/>
    </source>
</evidence>
<dbReference type="PANTHER" id="PTHR31431:SF1">
    <property type="entry name" value="NUCLEOPORIN NUP188"/>
    <property type="match status" value="1"/>
</dbReference>
<sequence length="298" mass="33419">GDISQLPQLLLSVCETVKDEALALIDNTRHVSQMGDMQEQEDSMETDSPRGLQKDQRDGVCVLALHLAKELCRTDEDGEYWVLVMRKVPVLPSVLSAVEISLRCKHNLYFTEAALHLLLTLARTPQSFSKKSQDSACWPGVYRLCMSLMESLLKTLRYNFINEALDFVGVHQERILQCLNAVRTVQSLSCLDEADHTVGFLLQLSSFCKEWQFHLPNLLRDVQCMDLAEYRTLFVLSFTTPAFDSDVAPSFGTLLATINVALGMLSEVTADVHHGKLLLRTDLSGCPVSQRSNHPPPR</sequence>